<keyword evidence="3" id="KW-1185">Reference proteome</keyword>
<accession>A0ABP7D8V2</accession>
<reference evidence="3" key="1">
    <citation type="journal article" date="2019" name="Int. J. Syst. Evol. Microbiol.">
        <title>The Global Catalogue of Microorganisms (GCM) 10K type strain sequencing project: providing services to taxonomists for standard genome sequencing and annotation.</title>
        <authorList>
            <consortium name="The Broad Institute Genomics Platform"/>
            <consortium name="The Broad Institute Genome Sequencing Center for Infectious Disease"/>
            <person name="Wu L."/>
            <person name="Ma J."/>
        </authorList>
    </citation>
    <scope>NUCLEOTIDE SEQUENCE [LARGE SCALE GENOMIC DNA]</scope>
    <source>
        <strain evidence="3">JCM 17498</strain>
    </source>
</reference>
<evidence type="ECO:0000256" key="1">
    <source>
        <dbReference type="SAM" id="Phobius"/>
    </source>
</evidence>
<proteinExistence type="predicted"/>
<feature type="transmembrane region" description="Helical" evidence="1">
    <location>
        <begin position="26"/>
        <end position="44"/>
    </location>
</feature>
<gene>
    <name evidence="2" type="ORF">GCM10022268_08810</name>
</gene>
<evidence type="ECO:0000313" key="3">
    <source>
        <dbReference type="Proteomes" id="UP001500523"/>
    </source>
</evidence>
<keyword evidence="1" id="KW-1133">Transmembrane helix</keyword>
<evidence type="ECO:0008006" key="4">
    <source>
        <dbReference type="Google" id="ProtNLM"/>
    </source>
</evidence>
<dbReference type="Proteomes" id="UP001500523">
    <property type="component" value="Unassembled WGS sequence"/>
</dbReference>
<dbReference type="RefSeq" id="WP_192125384.1">
    <property type="nucleotide sequence ID" value="NZ_BAABBF010000002.1"/>
</dbReference>
<name>A0ABP7D8V2_9SPHN</name>
<comment type="caution">
    <text evidence="2">The sequence shown here is derived from an EMBL/GenBank/DDBJ whole genome shotgun (WGS) entry which is preliminary data.</text>
</comment>
<sequence>MDSPEKPTRLSGEEARAGATPHMTRYILPISLTLIIVIFAIMVFR</sequence>
<dbReference type="EMBL" id="BAABBF010000002">
    <property type="protein sequence ID" value="GAA3701083.1"/>
    <property type="molecule type" value="Genomic_DNA"/>
</dbReference>
<keyword evidence="1" id="KW-0812">Transmembrane</keyword>
<organism evidence="2 3">
    <name type="scientific">Sphingomonas cynarae</name>
    <dbReference type="NCBI Taxonomy" id="930197"/>
    <lineage>
        <taxon>Bacteria</taxon>
        <taxon>Pseudomonadati</taxon>
        <taxon>Pseudomonadota</taxon>
        <taxon>Alphaproteobacteria</taxon>
        <taxon>Sphingomonadales</taxon>
        <taxon>Sphingomonadaceae</taxon>
        <taxon>Sphingomonas</taxon>
    </lineage>
</organism>
<protein>
    <recommendedName>
        <fullName evidence="4">Sugar ABC transporter permease</fullName>
    </recommendedName>
</protein>
<keyword evidence="1" id="KW-0472">Membrane</keyword>
<evidence type="ECO:0000313" key="2">
    <source>
        <dbReference type="EMBL" id="GAA3701083.1"/>
    </source>
</evidence>